<feature type="binding site" evidence="6">
    <location>
        <position position="176"/>
    </location>
    <ligand>
        <name>substrate</name>
    </ligand>
</feature>
<feature type="binding site" evidence="6">
    <location>
        <begin position="237"/>
        <end position="248"/>
    </location>
    <ligand>
        <name>substrate</name>
    </ligand>
</feature>
<comment type="similarity">
    <text evidence="2">Belongs to the HIT family.</text>
</comment>
<dbReference type="PANTHER" id="PTHR12978">
    <property type="entry name" value="HISTIDINE TRIAD HIT PROTEIN MEMBER"/>
    <property type="match status" value="1"/>
</dbReference>
<sequence length="314" mass="35586">MSHPAAPKSLSDLEQFKFQRIINEDPLTHSIILLGTLPAPDDSEETLAIVRIEKTALSAGDASRFLGPDSLLKKADLEGSTDIYTWLFGWFGEDRPYDVKLSIIAPANEVHIKKYTKQEYVMVHETPSVYQRCVRPYIDAFPASRTQWVENILTGISEQSKILYSSPEFVLLPDMKWDGTTVSSLYLLAIIQDRTIRSLRDLRKNHVSLLKSIRSEALRIVGEKWNLGDGSLRFAIHYQPSYYHFHVHIVNCNYQGNIMGLSVGQAHLLDTVISMLELDPDKGPGIFERITLTYGLGKEHGIFKLIQQDAEAQR</sequence>
<dbReference type="GO" id="GO:0000290">
    <property type="term" value="P:deadenylation-dependent decapping of nuclear-transcribed mRNA"/>
    <property type="evidence" value="ECO:0007669"/>
    <property type="project" value="InterPro"/>
</dbReference>
<dbReference type="InterPro" id="IPR019808">
    <property type="entry name" value="Histidine_triad_CS"/>
</dbReference>
<dbReference type="InterPro" id="IPR036265">
    <property type="entry name" value="HIT-like_sf"/>
</dbReference>
<keyword evidence="3" id="KW-0963">Cytoplasm</keyword>
<reference evidence="7 8" key="1">
    <citation type="journal article" date="2020" name="ISME J.">
        <title>Uncovering the hidden diversity of litter-decomposition mechanisms in mushroom-forming fungi.</title>
        <authorList>
            <person name="Floudas D."/>
            <person name="Bentzer J."/>
            <person name="Ahren D."/>
            <person name="Johansson T."/>
            <person name="Persson P."/>
            <person name="Tunlid A."/>
        </authorList>
    </citation>
    <scope>NUCLEOTIDE SEQUENCE [LARGE SCALE GENOMIC DNA]</scope>
    <source>
        <strain evidence="7 8">CBS 101986</strain>
    </source>
</reference>
<evidence type="ECO:0000313" key="7">
    <source>
        <dbReference type="EMBL" id="KAF5315412.1"/>
    </source>
</evidence>
<accession>A0A8H5B463</accession>
<evidence type="ECO:0008006" key="9">
    <source>
        <dbReference type="Google" id="ProtNLM"/>
    </source>
</evidence>
<dbReference type="Gene3D" id="3.30.428.10">
    <property type="entry name" value="HIT-like"/>
    <property type="match status" value="1"/>
</dbReference>
<feature type="binding site" evidence="6">
    <location>
        <position position="148"/>
    </location>
    <ligand>
        <name>substrate</name>
    </ligand>
</feature>
<dbReference type="SUPFAM" id="SSF102860">
    <property type="entry name" value="mRNA decapping enzyme DcpS N-terminal domain"/>
    <property type="match status" value="1"/>
</dbReference>
<proteinExistence type="inferred from homology"/>
<evidence type="ECO:0000256" key="4">
    <source>
        <dbReference type="ARBA" id="ARBA00022553"/>
    </source>
</evidence>
<dbReference type="PIRSF" id="PIRSF028973">
    <property type="entry name" value="Scavenger_mRNA_decap_enz"/>
    <property type="match status" value="1"/>
</dbReference>
<keyword evidence="4" id="KW-0597">Phosphoprotein</keyword>
<dbReference type="EMBL" id="JAACJJ010000043">
    <property type="protein sequence ID" value="KAF5315412.1"/>
    <property type="molecule type" value="Genomic_DNA"/>
</dbReference>
<dbReference type="GO" id="GO:0005634">
    <property type="term" value="C:nucleus"/>
    <property type="evidence" value="ECO:0007669"/>
    <property type="project" value="TreeGrafter"/>
</dbReference>
<dbReference type="OrthoDB" id="10264956at2759"/>
<feature type="active site" description="Nucleophile" evidence="5">
    <location>
        <position position="246"/>
    </location>
</feature>
<dbReference type="PANTHER" id="PTHR12978:SF0">
    <property type="entry name" value="M7GPPPX DIPHOSPHATASE"/>
    <property type="match status" value="1"/>
</dbReference>
<dbReference type="InterPro" id="IPR011145">
    <property type="entry name" value="Scavenger_mRNA_decap_enz_N"/>
</dbReference>
<evidence type="ECO:0000313" key="8">
    <source>
        <dbReference type="Proteomes" id="UP000567179"/>
    </source>
</evidence>
<dbReference type="PROSITE" id="PS00892">
    <property type="entry name" value="HIT_1"/>
    <property type="match status" value="1"/>
</dbReference>
<comment type="subcellular location">
    <subcellularLocation>
        <location evidence="1">Cytoplasm</location>
    </subcellularLocation>
</comment>
<dbReference type="Gene3D" id="3.30.200.40">
    <property type="entry name" value="Scavenger mRNA decapping enzyme, N-terminal domain"/>
    <property type="match status" value="1"/>
</dbReference>
<dbReference type="Pfam" id="PF05652">
    <property type="entry name" value="DcpS"/>
    <property type="match status" value="1"/>
</dbReference>
<keyword evidence="8" id="KW-1185">Reference proteome</keyword>
<evidence type="ECO:0000256" key="6">
    <source>
        <dbReference type="PIRSR" id="PIRSR028973-2"/>
    </source>
</evidence>
<comment type="caution">
    <text evidence="7">The sequence shown here is derived from an EMBL/GenBank/DDBJ whole genome shotgun (WGS) entry which is preliminary data.</text>
</comment>
<dbReference type="InterPro" id="IPR008594">
    <property type="entry name" value="DcpS/DCS2"/>
</dbReference>
<organism evidence="7 8">
    <name type="scientific">Psilocybe cf. subviscida</name>
    <dbReference type="NCBI Taxonomy" id="2480587"/>
    <lineage>
        <taxon>Eukaryota</taxon>
        <taxon>Fungi</taxon>
        <taxon>Dikarya</taxon>
        <taxon>Basidiomycota</taxon>
        <taxon>Agaricomycotina</taxon>
        <taxon>Agaricomycetes</taxon>
        <taxon>Agaricomycetidae</taxon>
        <taxon>Agaricales</taxon>
        <taxon>Agaricineae</taxon>
        <taxon>Strophariaceae</taxon>
        <taxon>Psilocybe</taxon>
    </lineage>
</organism>
<dbReference type="Proteomes" id="UP000567179">
    <property type="component" value="Unassembled WGS sequence"/>
</dbReference>
<evidence type="ECO:0000256" key="5">
    <source>
        <dbReference type="PIRSR" id="PIRSR028973-1"/>
    </source>
</evidence>
<evidence type="ECO:0000256" key="3">
    <source>
        <dbReference type="ARBA" id="ARBA00022490"/>
    </source>
</evidence>
<evidence type="ECO:0000256" key="2">
    <source>
        <dbReference type="ARBA" id="ARBA00010208"/>
    </source>
</evidence>
<gene>
    <name evidence="7" type="ORF">D9619_007342</name>
</gene>
<protein>
    <recommendedName>
        <fullName evidence="9">Scavenger mRNA decapping enzyme</fullName>
    </recommendedName>
</protein>
<dbReference type="GO" id="GO:0000340">
    <property type="term" value="F:RNA 7-methylguanosine cap binding"/>
    <property type="evidence" value="ECO:0007669"/>
    <property type="project" value="TreeGrafter"/>
</dbReference>
<feature type="binding site" evidence="6">
    <location>
        <position position="158"/>
    </location>
    <ligand>
        <name>substrate</name>
    </ligand>
</feature>
<feature type="binding site" evidence="6">
    <location>
        <position position="174"/>
    </location>
    <ligand>
        <name>substrate</name>
    </ligand>
</feature>
<evidence type="ECO:0000256" key="1">
    <source>
        <dbReference type="ARBA" id="ARBA00004496"/>
    </source>
</evidence>
<name>A0A8H5B463_9AGAR</name>
<dbReference type="AlphaFoldDB" id="A0A8H5B463"/>
<dbReference type="Pfam" id="PF11969">
    <property type="entry name" value="DcpS_C"/>
    <property type="match status" value="1"/>
</dbReference>
<dbReference type="GO" id="GO:0000932">
    <property type="term" value="C:P-body"/>
    <property type="evidence" value="ECO:0007669"/>
    <property type="project" value="TreeGrafter"/>
</dbReference>
<dbReference type="GO" id="GO:0016787">
    <property type="term" value="F:hydrolase activity"/>
    <property type="evidence" value="ECO:0007669"/>
    <property type="project" value="InterPro"/>
</dbReference>
<dbReference type="SUPFAM" id="SSF54197">
    <property type="entry name" value="HIT-like"/>
    <property type="match status" value="1"/>
</dbReference>